<dbReference type="OrthoDB" id="2394456at2759"/>
<name>A0A397JUR0_9GLOM</name>
<dbReference type="EMBL" id="PQFF01000007">
    <property type="protein sequence ID" value="RHZ89806.1"/>
    <property type="molecule type" value="Genomic_DNA"/>
</dbReference>
<reference evidence="1 2" key="1">
    <citation type="submission" date="2018-08" db="EMBL/GenBank/DDBJ databases">
        <title>Genome and evolution of the arbuscular mycorrhizal fungus Diversispora epigaea (formerly Glomus versiforme) and its bacterial endosymbionts.</title>
        <authorList>
            <person name="Sun X."/>
            <person name="Fei Z."/>
            <person name="Harrison M."/>
        </authorList>
    </citation>
    <scope>NUCLEOTIDE SEQUENCE [LARGE SCALE GENOMIC DNA]</scope>
    <source>
        <strain evidence="1 2">IT104</strain>
    </source>
</reference>
<keyword evidence="2" id="KW-1185">Reference proteome</keyword>
<accession>A0A397JUR0</accession>
<dbReference type="STRING" id="1348612.A0A397JUR0"/>
<dbReference type="AlphaFoldDB" id="A0A397JUR0"/>
<gene>
    <name evidence="1" type="ORF">Glove_9g247</name>
</gene>
<sequence>MLNVHGCWEWCNGKVIIIELSSDPREICIGSISKALMYHCDSVIFTDAEIHSLGSVRTRVGGSGKEADASFSPEKPDLIPEQTLAKYCY</sequence>
<evidence type="ECO:0000313" key="2">
    <source>
        <dbReference type="Proteomes" id="UP000266861"/>
    </source>
</evidence>
<proteinExistence type="predicted"/>
<organism evidence="1 2">
    <name type="scientific">Diversispora epigaea</name>
    <dbReference type="NCBI Taxonomy" id="1348612"/>
    <lineage>
        <taxon>Eukaryota</taxon>
        <taxon>Fungi</taxon>
        <taxon>Fungi incertae sedis</taxon>
        <taxon>Mucoromycota</taxon>
        <taxon>Glomeromycotina</taxon>
        <taxon>Glomeromycetes</taxon>
        <taxon>Diversisporales</taxon>
        <taxon>Diversisporaceae</taxon>
        <taxon>Diversispora</taxon>
    </lineage>
</organism>
<evidence type="ECO:0000313" key="1">
    <source>
        <dbReference type="EMBL" id="RHZ89806.1"/>
    </source>
</evidence>
<protein>
    <submittedName>
        <fullName evidence="1">Uncharacterized protein</fullName>
    </submittedName>
</protein>
<comment type="caution">
    <text evidence="1">The sequence shown here is derived from an EMBL/GenBank/DDBJ whole genome shotgun (WGS) entry which is preliminary data.</text>
</comment>
<dbReference type="Proteomes" id="UP000266861">
    <property type="component" value="Unassembled WGS sequence"/>
</dbReference>